<dbReference type="PROSITE" id="PS00061">
    <property type="entry name" value="ADH_SHORT"/>
    <property type="match status" value="1"/>
</dbReference>
<accession>A0A2S6N4Y2</accession>
<keyword evidence="5" id="KW-1185">Reference proteome</keyword>
<dbReference type="InterPro" id="IPR057326">
    <property type="entry name" value="KR_dom"/>
</dbReference>
<dbReference type="InterPro" id="IPR036291">
    <property type="entry name" value="NAD(P)-bd_dom_sf"/>
</dbReference>
<reference evidence="4 5" key="1">
    <citation type="journal article" date="2018" name="Arch. Microbiol.">
        <title>New insights into the metabolic potential of the phototrophic purple bacterium Rhodopila globiformis DSM 161(T) from its draft genome sequence and evidence for a vanadium-dependent nitrogenase.</title>
        <authorList>
            <person name="Imhoff J.F."/>
            <person name="Rahn T."/>
            <person name="Kunzel S."/>
            <person name="Neulinger S.C."/>
        </authorList>
    </citation>
    <scope>NUCLEOTIDE SEQUENCE [LARGE SCALE GENOMIC DNA]</scope>
    <source>
        <strain evidence="4 5">DSM 161</strain>
    </source>
</reference>
<dbReference type="SMART" id="SM00822">
    <property type="entry name" value="PKS_KR"/>
    <property type="match status" value="1"/>
</dbReference>
<evidence type="ECO:0000256" key="2">
    <source>
        <dbReference type="RuleBase" id="RU000363"/>
    </source>
</evidence>
<comment type="similarity">
    <text evidence="1 2">Belongs to the short-chain dehydrogenases/reductases (SDR) family.</text>
</comment>
<dbReference type="EMBL" id="NHRY01000223">
    <property type="protein sequence ID" value="PPQ29681.1"/>
    <property type="molecule type" value="Genomic_DNA"/>
</dbReference>
<dbReference type="SUPFAM" id="SSF51735">
    <property type="entry name" value="NAD(P)-binding Rossmann-fold domains"/>
    <property type="match status" value="1"/>
</dbReference>
<dbReference type="GO" id="GO:0030497">
    <property type="term" value="P:fatty acid elongation"/>
    <property type="evidence" value="ECO:0007669"/>
    <property type="project" value="TreeGrafter"/>
</dbReference>
<dbReference type="CDD" id="cd05233">
    <property type="entry name" value="SDR_c"/>
    <property type="match status" value="1"/>
</dbReference>
<sequence length="250" mass="25356">MQRLAGKVMIVTGASRGIGAATAAALAKAGVTVALAARDGTKAAEVAASIGGTASGHACDVADYAAVEALVNETRSRFGRLDGLVNNAGVIEPIAPIADGDPAAWARSIAVNLIGAYNAIRAVLPGMLLSGDGTIVNVSSGAAVRPLEGWSAYCSGKAGLHMLTRAVALETAGQGIRVFGFQPGPTDTDMQVPVRASGINPISQIPRENLTPVAHPAAAIVYLCTAGADDLVGQELNLRDTSFRARLGLY</sequence>
<dbReference type="InterPro" id="IPR020904">
    <property type="entry name" value="Sc_DH/Rdtase_CS"/>
</dbReference>
<organism evidence="4 5">
    <name type="scientific">Rhodopila globiformis</name>
    <name type="common">Rhodopseudomonas globiformis</name>
    <dbReference type="NCBI Taxonomy" id="1071"/>
    <lineage>
        <taxon>Bacteria</taxon>
        <taxon>Pseudomonadati</taxon>
        <taxon>Pseudomonadota</taxon>
        <taxon>Alphaproteobacteria</taxon>
        <taxon>Acetobacterales</taxon>
        <taxon>Acetobacteraceae</taxon>
        <taxon>Rhodopila</taxon>
    </lineage>
</organism>
<dbReference type="Pfam" id="PF00106">
    <property type="entry name" value="adh_short"/>
    <property type="match status" value="1"/>
</dbReference>
<gene>
    <name evidence="4" type="ORF">CCS01_21045</name>
</gene>
<dbReference type="InterPro" id="IPR002347">
    <property type="entry name" value="SDR_fam"/>
</dbReference>
<feature type="domain" description="Ketoreductase" evidence="3">
    <location>
        <begin position="7"/>
        <end position="188"/>
    </location>
</feature>
<dbReference type="AlphaFoldDB" id="A0A2S6N4Y2"/>
<dbReference type="PRINTS" id="PR00081">
    <property type="entry name" value="GDHRDH"/>
</dbReference>
<protein>
    <submittedName>
        <fullName evidence="4">Short-chain dehydrogenase</fullName>
    </submittedName>
</protein>
<dbReference type="FunFam" id="3.40.50.720:FF:000084">
    <property type="entry name" value="Short-chain dehydrogenase reductase"/>
    <property type="match status" value="1"/>
</dbReference>
<evidence type="ECO:0000256" key="1">
    <source>
        <dbReference type="ARBA" id="ARBA00006484"/>
    </source>
</evidence>
<name>A0A2S6N4Y2_RHOGL</name>
<dbReference type="Proteomes" id="UP000239724">
    <property type="component" value="Unassembled WGS sequence"/>
</dbReference>
<dbReference type="Gene3D" id="3.40.50.720">
    <property type="entry name" value="NAD(P)-binding Rossmann-like Domain"/>
    <property type="match status" value="1"/>
</dbReference>
<evidence type="ECO:0000259" key="3">
    <source>
        <dbReference type="SMART" id="SM00822"/>
    </source>
</evidence>
<dbReference type="GO" id="GO:0016616">
    <property type="term" value="F:oxidoreductase activity, acting on the CH-OH group of donors, NAD or NADP as acceptor"/>
    <property type="evidence" value="ECO:0007669"/>
    <property type="project" value="UniProtKB-ARBA"/>
</dbReference>
<dbReference type="RefSeq" id="WP_104520785.1">
    <property type="nucleotide sequence ID" value="NZ_NHRY01000223.1"/>
</dbReference>
<dbReference type="OrthoDB" id="9810734at2"/>
<comment type="caution">
    <text evidence="4">The sequence shown here is derived from an EMBL/GenBank/DDBJ whole genome shotgun (WGS) entry which is preliminary data.</text>
</comment>
<dbReference type="PANTHER" id="PTHR42760">
    <property type="entry name" value="SHORT-CHAIN DEHYDROGENASES/REDUCTASES FAMILY MEMBER"/>
    <property type="match status" value="1"/>
</dbReference>
<proteinExistence type="inferred from homology"/>
<evidence type="ECO:0000313" key="4">
    <source>
        <dbReference type="EMBL" id="PPQ29681.1"/>
    </source>
</evidence>
<dbReference type="PRINTS" id="PR00080">
    <property type="entry name" value="SDRFAMILY"/>
</dbReference>
<evidence type="ECO:0000313" key="5">
    <source>
        <dbReference type="Proteomes" id="UP000239724"/>
    </source>
</evidence>
<dbReference type="PANTHER" id="PTHR42760:SF40">
    <property type="entry name" value="3-OXOACYL-[ACYL-CARRIER-PROTEIN] REDUCTASE, CHLOROPLASTIC"/>
    <property type="match status" value="1"/>
</dbReference>